<gene>
    <name evidence="9" type="ORF">PVAP13_1KG334900</name>
</gene>
<dbReference type="InterPro" id="IPR017441">
    <property type="entry name" value="Protein_kinase_ATP_BS"/>
</dbReference>
<sequence>MAAAAAPAVGLESPAVIGGPACPAEARFQFGSIDDYEMVEEIGEGTFGVVAKARDRRTGETVAVKWIHGGEGDGEDGAARLRAAVLREAGCLDACRAHPSIVELRGVAADEATGDLFLVMEFVGPSLQRRLTGPFSEAEARACMRQLLGAVERMHGAGTIHRDIKPDNILVGAGGALKLCDFGCASPARPLGKAYPERRTGTTQYNAPEQLMGIRCYGPAVDMWALGCVMAELLIGMPLFMGCAAEDILVQLPMGPEAFDGMLSLAGREVLAGLLSYNPCERLTAADALKHRWFAEEDAAKPPAAKQSTLPRRPCPQQHGIRAAHGGGCLADSQIG</sequence>
<evidence type="ECO:0000259" key="8">
    <source>
        <dbReference type="PROSITE" id="PS50011"/>
    </source>
</evidence>
<dbReference type="Gene3D" id="3.30.200.20">
    <property type="entry name" value="Phosphorylase Kinase, domain 1"/>
    <property type="match status" value="1"/>
</dbReference>
<keyword evidence="4 6" id="KW-0067">ATP-binding</keyword>
<comment type="caution">
    <text evidence="9">The sequence shown here is derived from an EMBL/GenBank/DDBJ whole genome shotgun (WGS) entry which is preliminary data.</text>
</comment>
<evidence type="ECO:0000313" key="9">
    <source>
        <dbReference type="EMBL" id="KAG2659141.1"/>
    </source>
</evidence>
<evidence type="ECO:0000256" key="4">
    <source>
        <dbReference type="ARBA" id="ARBA00022840"/>
    </source>
</evidence>
<feature type="domain" description="Protein kinase" evidence="8">
    <location>
        <begin position="36"/>
        <end position="294"/>
    </location>
</feature>
<dbReference type="EC" id="2.7.11.23" evidence="1"/>
<keyword evidence="10" id="KW-1185">Reference proteome</keyword>
<dbReference type="SMART" id="SM00220">
    <property type="entry name" value="S_TKc"/>
    <property type="match status" value="1"/>
</dbReference>
<protein>
    <recommendedName>
        <fullName evidence="1">[RNA-polymerase]-subunit kinase</fullName>
        <ecNumber evidence="1">2.7.11.23</ecNumber>
    </recommendedName>
</protein>
<evidence type="ECO:0000313" key="10">
    <source>
        <dbReference type="Proteomes" id="UP000823388"/>
    </source>
</evidence>
<keyword evidence="2" id="KW-0597">Phosphoprotein</keyword>
<dbReference type="Gene3D" id="1.10.510.10">
    <property type="entry name" value="Transferase(Phosphotransferase) domain 1"/>
    <property type="match status" value="1"/>
</dbReference>
<evidence type="ECO:0000256" key="7">
    <source>
        <dbReference type="SAM" id="MobiDB-lite"/>
    </source>
</evidence>
<dbReference type="SUPFAM" id="SSF56112">
    <property type="entry name" value="Protein kinase-like (PK-like)"/>
    <property type="match status" value="1"/>
</dbReference>
<dbReference type="GO" id="GO:0007346">
    <property type="term" value="P:regulation of mitotic cell cycle"/>
    <property type="evidence" value="ECO:0007669"/>
    <property type="project" value="TreeGrafter"/>
</dbReference>
<dbReference type="PANTHER" id="PTHR24056">
    <property type="entry name" value="CELL DIVISION PROTEIN KINASE"/>
    <property type="match status" value="1"/>
</dbReference>
<name>A0A8T0XCC6_PANVG</name>
<dbReference type="GO" id="GO:0005524">
    <property type="term" value="F:ATP binding"/>
    <property type="evidence" value="ECO:0007669"/>
    <property type="project" value="UniProtKB-UniRule"/>
</dbReference>
<evidence type="ECO:0000256" key="3">
    <source>
        <dbReference type="ARBA" id="ARBA00022741"/>
    </source>
</evidence>
<dbReference type="PROSITE" id="PS00107">
    <property type="entry name" value="PROTEIN_KINASE_ATP"/>
    <property type="match status" value="1"/>
</dbReference>
<dbReference type="FunFam" id="1.10.510.10:FF:000559">
    <property type="entry name" value="Protein kinase domain containing protein"/>
    <property type="match status" value="1"/>
</dbReference>
<dbReference type="Pfam" id="PF00069">
    <property type="entry name" value="Pkinase"/>
    <property type="match status" value="1"/>
</dbReference>
<dbReference type="Proteomes" id="UP000823388">
    <property type="component" value="Chromosome 1K"/>
</dbReference>
<reference evidence="9" key="1">
    <citation type="submission" date="2020-05" db="EMBL/GenBank/DDBJ databases">
        <title>WGS assembly of Panicum virgatum.</title>
        <authorList>
            <person name="Lovell J.T."/>
            <person name="Jenkins J."/>
            <person name="Shu S."/>
            <person name="Juenger T.E."/>
            <person name="Schmutz J."/>
        </authorList>
    </citation>
    <scope>NUCLEOTIDE SEQUENCE</scope>
    <source>
        <strain evidence="9">AP13</strain>
    </source>
</reference>
<accession>A0A8T0XCC6</accession>
<organism evidence="9 10">
    <name type="scientific">Panicum virgatum</name>
    <name type="common">Blackwell switchgrass</name>
    <dbReference type="NCBI Taxonomy" id="38727"/>
    <lineage>
        <taxon>Eukaryota</taxon>
        <taxon>Viridiplantae</taxon>
        <taxon>Streptophyta</taxon>
        <taxon>Embryophyta</taxon>
        <taxon>Tracheophyta</taxon>
        <taxon>Spermatophyta</taxon>
        <taxon>Magnoliopsida</taxon>
        <taxon>Liliopsida</taxon>
        <taxon>Poales</taxon>
        <taxon>Poaceae</taxon>
        <taxon>PACMAD clade</taxon>
        <taxon>Panicoideae</taxon>
        <taxon>Panicodae</taxon>
        <taxon>Paniceae</taxon>
        <taxon>Panicinae</taxon>
        <taxon>Panicum</taxon>
        <taxon>Panicum sect. Hiantes</taxon>
    </lineage>
</organism>
<comment type="catalytic activity">
    <reaction evidence="5">
        <text>[DNA-directed RNA polymerase] + ATP = phospho-[DNA-directed RNA polymerase] + ADP + H(+)</text>
        <dbReference type="Rhea" id="RHEA:10216"/>
        <dbReference type="Rhea" id="RHEA-COMP:11321"/>
        <dbReference type="Rhea" id="RHEA-COMP:11322"/>
        <dbReference type="ChEBI" id="CHEBI:15378"/>
        <dbReference type="ChEBI" id="CHEBI:30616"/>
        <dbReference type="ChEBI" id="CHEBI:43176"/>
        <dbReference type="ChEBI" id="CHEBI:68546"/>
        <dbReference type="ChEBI" id="CHEBI:456216"/>
        <dbReference type="EC" id="2.7.11.23"/>
    </reaction>
</comment>
<evidence type="ECO:0000256" key="2">
    <source>
        <dbReference type="ARBA" id="ARBA00022553"/>
    </source>
</evidence>
<dbReference type="AlphaFoldDB" id="A0A8T0XCC6"/>
<proteinExistence type="predicted"/>
<dbReference type="PANTHER" id="PTHR24056:SF432">
    <property type="entry name" value="OS10G0154500 PROTEIN"/>
    <property type="match status" value="1"/>
</dbReference>
<evidence type="ECO:0000256" key="1">
    <source>
        <dbReference type="ARBA" id="ARBA00012409"/>
    </source>
</evidence>
<dbReference type="PROSITE" id="PS50011">
    <property type="entry name" value="PROTEIN_KINASE_DOM"/>
    <property type="match status" value="1"/>
</dbReference>
<dbReference type="OrthoDB" id="632123at2759"/>
<feature type="region of interest" description="Disordered" evidence="7">
    <location>
        <begin position="300"/>
        <end position="321"/>
    </location>
</feature>
<dbReference type="GO" id="GO:0008353">
    <property type="term" value="F:RNA polymerase II CTD heptapeptide repeat kinase activity"/>
    <property type="evidence" value="ECO:0007669"/>
    <property type="project" value="UniProtKB-EC"/>
</dbReference>
<dbReference type="EMBL" id="CM029037">
    <property type="protein sequence ID" value="KAG2659141.1"/>
    <property type="molecule type" value="Genomic_DNA"/>
</dbReference>
<dbReference type="InterPro" id="IPR000719">
    <property type="entry name" value="Prot_kinase_dom"/>
</dbReference>
<keyword evidence="3 6" id="KW-0547">Nucleotide-binding</keyword>
<dbReference type="GO" id="GO:0005634">
    <property type="term" value="C:nucleus"/>
    <property type="evidence" value="ECO:0007669"/>
    <property type="project" value="TreeGrafter"/>
</dbReference>
<evidence type="ECO:0000256" key="5">
    <source>
        <dbReference type="ARBA" id="ARBA00049280"/>
    </source>
</evidence>
<feature type="binding site" evidence="6">
    <location>
        <position position="65"/>
    </location>
    <ligand>
        <name>ATP</name>
        <dbReference type="ChEBI" id="CHEBI:30616"/>
    </ligand>
</feature>
<dbReference type="InterPro" id="IPR050108">
    <property type="entry name" value="CDK"/>
</dbReference>
<evidence type="ECO:0000256" key="6">
    <source>
        <dbReference type="PROSITE-ProRule" id="PRU10141"/>
    </source>
</evidence>
<dbReference type="InterPro" id="IPR011009">
    <property type="entry name" value="Kinase-like_dom_sf"/>
</dbReference>